<comment type="caution">
    <text evidence="1">The sequence shown here is derived from an EMBL/GenBank/DDBJ whole genome shotgun (WGS) entry which is preliminary data.</text>
</comment>
<evidence type="ECO:0008006" key="3">
    <source>
        <dbReference type="Google" id="ProtNLM"/>
    </source>
</evidence>
<name>A0A059G0A4_9PROT</name>
<sequence>MGSLGPSVWAVSDGRAGNAAQVRALTSALGAMDRWVRIAHIAGQAHRQEPLVLTPRAPWRWLPADRLPSPLQALPKAQRPSLVAPWPTVWIGAGRRSASLTRYARAASGGQTLTVQILDPHVAPSNFDLLVVPEHDAVTGPNVIRTVGSPAYFSPEALEEAAQAFAGLADETRNSAIVVLGGDSRVHTFTQAAADRLEGQMRELASYGWRLRLTASRRTPVPIAARFRQMAGDIGAAFWAGPQDGPNPYLAWLLFSNAALVTEDSANMLSEAAWHGLPVHIAKLEGRADKFDRLHDSLIQRGVARWFTGSLDQWSYEPLREAERVADIIVERLLERFPAPAFTSKGVTAPDWLG</sequence>
<protein>
    <recommendedName>
        <fullName evidence="3">Nucleoside-diphosphate sugar epimerase</fullName>
    </recommendedName>
</protein>
<evidence type="ECO:0000313" key="2">
    <source>
        <dbReference type="Proteomes" id="UP000025061"/>
    </source>
</evidence>
<dbReference type="AlphaFoldDB" id="A0A059G0A4"/>
<dbReference type="InterPro" id="IPR009367">
    <property type="entry name" value="Elm1-like"/>
</dbReference>
<organism evidence="1 2">
    <name type="scientific">Hyphomonas hirschiana VP5</name>
    <dbReference type="NCBI Taxonomy" id="1280951"/>
    <lineage>
        <taxon>Bacteria</taxon>
        <taxon>Pseudomonadati</taxon>
        <taxon>Pseudomonadota</taxon>
        <taxon>Alphaproteobacteria</taxon>
        <taxon>Hyphomonadales</taxon>
        <taxon>Hyphomonadaceae</taxon>
        <taxon>Hyphomonas</taxon>
    </lineage>
</organism>
<dbReference type="Proteomes" id="UP000025061">
    <property type="component" value="Unassembled WGS sequence"/>
</dbReference>
<dbReference type="OrthoDB" id="272235at2"/>
<gene>
    <name evidence="1" type="ORF">HHI_02020</name>
</gene>
<dbReference type="PATRIC" id="fig|1280951.3.peg.406"/>
<dbReference type="PANTHER" id="PTHR33986:SF15">
    <property type="entry name" value="MITOCHONDRIAL FISSION PROTEIN ELM1"/>
    <property type="match status" value="1"/>
</dbReference>
<dbReference type="PANTHER" id="PTHR33986">
    <property type="entry name" value="OS02G0535700 PROTEIN"/>
    <property type="match status" value="1"/>
</dbReference>
<evidence type="ECO:0000313" key="1">
    <source>
        <dbReference type="EMBL" id="KCZ96417.1"/>
    </source>
</evidence>
<dbReference type="Pfam" id="PF06258">
    <property type="entry name" value="Mito_fiss_Elm1"/>
    <property type="match status" value="1"/>
</dbReference>
<dbReference type="RefSeq" id="WP_011645671.1">
    <property type="nucleotide sequence ID" value="NZ_ARYI01000001.1"/>
</dbReference>
<reference evidence="1 2" key="1">
    <citation type="submission" date="2013-04" db="EMBL/GenBank/DDBJ databases">
        <title>Hyphomonas hirschiana VP5 Genome Sequencing.</title>
        <authorList>
            <person name="Lai Q."/>
            <person name="Shao Z."/>
        </authorList>
    </citation>
    <scope>NUCLEOTIDE SEQUENCE [LARGE SCALE GENOMIC DNA]</scope>
    <source>
        <strain evidence="1 2">VP5</strain>
    </source>
</reference>
<proteinExistence type="predicted"/>
<keyword evidence="2" id="KW-1185">Reference proteome</keyword>
<dbReference type="EMBL" id="ARYI01000001">
    <property type="protein sequence ID" value="KCZ96417.1"/>
    <property type="molecule type" value="Genomic_DNA"/>
</dbReference>
<accession>A0A059G0A4</accession>